<comment type="caution">
    <text evidence="1">The sequence shown here is derived from an EMBL/GenBank/DDBJ whole genome shotgun (WGS) entry which is preliminary data.</text>
</comment>
<accession>A0A7W6UMM6</accession>
<organism evidence="1 2">
    <name type="scientific">Rhizobium esperanzae</name>
    <dbReference type="NCBI Taxonomy" id="1967781"/>
    <lineage>
        <taxon>Bacteria</taxon>
        <taxon>Pseudomonadati</taxon>
        <taxon>Pseudomonadota</taxon>
        <taxon>Alphaproteobacteria</taxon>
        <taxon>Hyphomicrobiales</taxon>
        <taxon>Rhizobiaceae</taxon>
        <taxon>Rhizobium/Agrobacterium group</taxon>
        <taxon>Rhizobium</taxon>
    </lineage>
</organism>
<evidence type="ECO:0000313" key="1">
    <source>
        <dbReference type="EMBL" id="MBB4441014.1"/>
    </source>
</evidence>
<dbReference type="EMBL" id="JACIHI010000010">
    <property type="protein sequence ID" value="MBB4441014.1"/>
    <property type="molecule type" value="Genomic_DNA"/>
</dbReference>
<dbReference type="AlphaFoldDB" id="A0A7W6UMM6"/>
<evidence type="ECO:0000313" key="2">
    <source>
        <dbReference type="Proteomes" id="UP000533724"/>
    </source>
</evidence>
<reference evidence="1 2" key="1">
    <citation type="submission" date="2020-08" db="EMBL/GenBank/DDBJ databases">
        <title>Genomic Encyclopedia of Type Strains, Phase IV (KMG-V): Genome sequencing to study the core and pangenomes of soil and plant-associated prokaryotes.</title>
        <authorList>
            <person name="Whitman W."/>
        </authorList>
    </citation>
    <scope>NUCLEOTIDE SEQUENCE [LARGE SCALE GENOMIC DNA]</scope>
    <source>
        <strain evidence="1 2">SEMIA 414</strain>
    </source>
</reference>
<dbReference type="RefSeq" id="WP_184500574.1">
    <property type="nucleotide sequence ID" value="NZ_JACIHI010000010.1"/>
</dbReference>
<evidence type="ECO:0008006" key="3">
    <source>
        <dbReference type="Google" id="ProtNLM"/>
    </source>
</evidence>
<gene>
    <name evidence="1" type="ORF">GGE15_004293</name>
</gene>
<sequence>MIAMNGFDDPFFIDINESPSGFPVYYAPHGAGRWDATVAARNIRRFSQLLSALHALADDDAKVLTFIEAETDTSNALWREVHEARANRETLEHELAQTETEFDPKDLEHGTLFITAVGPQKLKIAQVLRRALGLSLREALASAAEHEIPIGSAPFVQLRRLQNELIALGALVEFRPEAEPLA</sequence>
<proteinExistence type="predicted"/>
<dbReference type="Proteomes" id="UP000533724">
    <property type="component" value="Unassembled WGS sequence"/>
</dbReference>
<protein>
    <recommendedName>
        <fullName evidence="3">Ribosomal protein L7/L12 C-terminal domain-containing protein</fullName>
    </recommendedName>
</protein>
<name>A0A7W6UMM6_9HYPH</name>